<dbReference type="Pfam" id="PF13837">
    <property type="entry name" value="Myb_DNA-bind_4"/>
    <property type="match status" value="1"/>
</dbReference>
<evidence type="ECO:0000313" key="3">
    <source>
        <dbReference type="EMBL" id="KAH3853218.1"/>
    </source>
</evidence>
<evidence type="ECO:0000313" key="4">
    <source>
        <dbReference type="Proteomes" id="UP000828390"/>
    </source>
</evidence>
<feature type="compositionally biased region" description="Basic and acidic residues" evidence="1">
    <location>
        <begin position="174"/>
        <end position="183"/>
    </location>
</feature>
<keyword evidence="4" id="KW-1185">Reference proteome</keyword>
<feature type="compositionally biased region" description="Polar residues" evidence="1">
    <location>
        <begin position="156"/>
        <end position="170"/>
    </location>
</feature>
<evidence type="ECO:0000259" key="2">
    <source>
        <dbReference type="Pfam" id="PF13837"/>
    </source>
</evidence>
<feature type="region of interest" description="Disordered" evidence="1">
    <location>
        <begin position="124"/>
        <end position="183"/>
    </location>
</feature>
<name>A0A9D4L8J5_DREPO</name>
<organism evidence="3 4">
    <name type="scientific">Dreissena polymorpha</name>
    <name type="common">Zebra mussel</name>
    <name type="synonym">Mytilus polymorpha</name>
    <dbReference type="NCBI Taxonomy" id="45954"/>
    <lineage>
        <taxon>Eukaryota</taxon>
        <taxon>Metazoa</taxon>
        <taxon>Spiralia</taxon>
        <taxon>Lophotrochozoa</taxon>
        <taxon>Mollusca</taxon>
        <taxon>Bivalvia</taxon>
        <taxon>Autobranchia</taxon>
        <taxon>Heteroconchia</taxon>
        <taxon>Euheterodonta</taxon>
        <taxon>Imparidentia</taxon>
        <taxon>Neoheterodontei</taxon>
        <taxon>Myida</taxon>
        <taxon>Dreissenoidea</taxon>
        <taxon>Dreissenidae</taxon>
        <taxon>Dreissena</taxon>
    </lineage>
</organism>
<reference evidence="3" key="1">
    <citation type="journal article" date="2019" name="bioRxiv">
        <title>The Genome of the Zebra Mussel, Dreissena polymorpha: A Resource for Invasive Species Research.</title>
        <authorList>
            <person name="McCartney M.A."/>
            <person name="Auch B."/>
            <person name="Kono T."/>
            <person name="Mallez S."/>
            <person name="Zhang Y."/>
            <person name="Obille A."/>
            <person name="Becker A."/>
            <person name="Abrahante J.E."/>
            <person name="Garbe J."/>
            <person name="Badalamenti J.P."/>
            <person name="Herman A."/>
            <person name="Mangelson H."/>
            <person name="Liachko I."/>
            <person name="Sullivan S."/>
            <person name="Sone E.D."/>
            <person name="Koren S."/>
            <person name="Silverstein K.A.T."/>
            <person name="Beckman K.B."/>
            <person name="Gohl D.M."/>
        </authorList>
    </citation>
    <scope>NUCLEOTIDE SEQUENCE</scope>
    <source>
        <strain evidence="3">Duluth1</strain>
        <tissue evidence="3">Whole animal</tissue>
    </source>
</reference>
<reference evidence="3" key="2">
    <citation type="submission" date="2020-11" db="EMBL/GenBank/DDBJ databases">
        <authorList>
            <person name="McCartney M.A."/>
            <person name="Auch B."/>
            <person name="Kono T."/>
            <person name="Mallez S."/>
            <person name="Becker A."/>
            <person name="Gohl D.M."/>
            <person name="Silverstein K.A.T."/>
            <person name="Koren S."/>
            <person name="Bechman K.B."/>
            <person name="Herman A."/>
            <person name="Abrahante J.E."/>
            <person name="Garbe J."/>
        </authorList>
    </citation>
    <scope>NUCLEOTIDE SEQUENCE</scope>
    <source>
        <strain evidence="3">Duluth1</strain>
        <tissue evidence="3">Whole animal</tissue>
    </source>
</reference>
<dbReference type="EMBL" id="JAIWYP010000003">
    <property type="protein sequence ID" value="KAH3853218.1"/>
    <property type="molecule type" value="Genomic_DNA"/>
</dbReference>
<protein>
    <recommendedName>
        <fullName evidence="2">Myb/SANT-like DNA-binding domain-containing protein</fullName>
    </recommendedName>
</protein>
<dbReference type="Proteomes" id="UP000828390">
    <property type="component" value="Unassembled WGS sequence"/>
</dbReference>
<feature type="region of interest" description="Disordered" evidence="1">
    <location>
        <begin position="57"/>
        <end position="112"/>
    </location>
</feature>
<dbReference type="InterPro" id="IPR044822">
    <property type="entry name" value="Myb_DNA-bind_4"/>
</dbReference>
<feature type="compositionally biased region" description="Basic and acidic residues" evidence="1">
    <location>
        <begin position="124"/>
        <end position="146"/>
    </location>
</feature>
<gene>
    <name evidence="3" type="ORF">DPMN_095740</name>
</gene>
<accession>A0A9D4L8J5</accession>
<evidence type="ECO:0000256" key="1">
    <source>
        <dbReference type="SAM" id="MobiDB-lite"/>
    </source>
</evidence>
<feature type="domain" description="Myb/SANT-like DNA-binding" evidence="2">
    <location>
        <begin position="2"/>
        <end position="57"/>
    </location>
</feature>
<comment type="caution">
    <text evidence="3">The sequence shown here is derived from an EMBL/GenBank/DDBJ whole genome shotgun (WGS) entry which is preliminary data.</text>
</comment>
<dbReference type="Gene3D" id="1.10.10.60">
    <property type="entry name" value="Homeodomain-like"/>
    <property type="match status" value="1"/>
</dbReference>
<dbReference type="AlphaFoldDB" id="A0A9D4L8J5"/>
<sequence>MWDTISINFKEQGYNFSTEQISGRWKSLIRAYKCTKNNKKSGSSRKNFEYESEIDELFENDPTIEPEAVLSSGTVAAKQPANEDDEEGEVGTSSSSSTSTQQPAKKKLRSKSGELVSLFKSYLDERKEKDKEEKERRKQMHSERLHVMNSLIAAISTHNRVNNQANQPPSRSWPRNEWDPTLP</sequence>
<proteinExistence type="predicted"/>